<evidence type="ECO:0000259" key="1">
    <source>
        <dbReference type="Pfam" id="PF07705"/>
    </source>
</evidence>
<sequence>MSVHQLHQFDQGSVDGFLDYQSSTKTVVLGPTVKETVFNFYVEGRPEKTFILIVSETPANFIKWRLWLNNFSLTKEFKPNDSANLEGRSLHMHLFDITHIVAKGKNEFMITYSGVRPLSIHLINVVSIFKEEGFKTFYSLRAGLALLRPGEEIALEGSGKNYLVVKGGGKNRLRIVNGREIEETELGYECEEYEYTSHGVLRLINEISGKNALVFLHYLTSTVSPKMDFDVELKLQGNTLEVRIINTGEVTLDKVSLNVMINGVIVNFKLLGSLKPSESISHVVQLPPNKKGNVLVRAVGIKAGIRKVVDRNLEVK</sequence>
<dbReference type="STRING" id="671065.MetMK1DRAFT_00032130"/>
<dbReference type="eggNOG" id="arCOG05992">
    <property type="taxonomic scope" value="Archaea"/>
</dbReference>
<name>H2C9E2_9CREN</name>
<dbReference type="HOGENOM" id="CLU_854237_0_0_2"/>
<dbReference type="RefSeq" id="WP_009075536.1">
    <property type="nucleotide sequence ID" value="NZ_JH597770.1"/>
</dbReference>
<accession>H2C9E2</accession>
<feature type="domain" description="CARDB" evidence="1">
    <location>
        <begin position="237"/>
        <end position="299"/>
    </location>
</feature>
<dbReference type="Proteomes" id="UP000003980">
    <property type="component" value="Unassembled WGS sequence"/>
</dbReference>
<dbReference type="InterPro" id="IPR011635">
    <property type="entry name" value="CARDB"/>
</dbReference>
<organism evidence="2 3">
    <name type="scientific">Metallosphaera yellowstonensis MK1</name>
    <dbReference type="NCBI Taxonomy" id="671065"/>
    <lineage>
        <taxon>Archaea</taxon>
        <taxon>Thermoproteota</taxon>
        <taxon>Thermoprotei</taxon>
        <taxon>Sulfolobales</taxon>
        <taxon>Sulfolobaceae</taxon>
        <taxon>Metallosphaera</taxon>
    </lineage>
</organism>
<proteinExistence type="predicted"/>
<dbReference type="OrthoDB" id="34219at2157"/>
<dbReference type="EMBL" id="JH597770">
    <property type="protein sequence ID" value="EHP68768.1"/>
    <property type="molecule type" value="Genomic_DNA"/>
</dbReference>
<reference evidence="2 3" key="1">
    <citation type="submission" date="2012-01" db="EMBL/GenBank/DDBJ databases">
        <title>Improved High-Quality Draft sequence of Metallosphaera yellowstonensis MK1.</title>
        <authorList>
            <consortium name="US DOE Joint Genome Institute"/>
            <person name="Lucas S."/>
            <person name="Han J."/>
            <person name="Cheng J.-F."/>
            <person name="Goodwin L."/>
            <person name="Pitluck S."/>
            <person name="Peters L."/>
            <person name="Teshima H."/>
            <person name="Detter J.C."/>
            <person name="Han C."/>
            <person name="Tapia R."/>
            <person name="Land M."/>
            <person name="Hauser L."/>
            <person name="Kyrpides N."/>
            <person name="Kozubal M."/>
            <person name="Macur R.E."/>
            <person name="Jay Z."/>
            <person name="Inskeep W."/>
            <person name="Woyke T."/>
        </authorList>
    </citation>
    <scope>NUCLEOTIDE SEQUENCE [LARGE SCALE GENOMIC DNA]</scope>
    <source>
        <strain evidence="2 3">MK1</strain>
    </source>
</reference>
<evidence type="ECO:0000313" key="3">
    <source>
        <dbReference type="Proteomes" id="UP000003980"/>
    </source>
</evidence>
<evidence type="ECO:0000313" key="2">
    <source>
        <dbReference type="EMBL" id="EHP68768.1"/>
    </source>
</evidence>
<keyword evidence="3" id="KW-1185">Reference proteome</keyword>
<dbReference type="Pfam" id="PF07705">
    <property type="entry name" value="CARDB"/>
    <property type="match status" value="1"/>
</dbReference>
<protein>
    <submittedName>
        <fullName evidence="2">CARDB domain-containing protein</fullName>
    </submittedName>
</protein>
<gene>
    <name evidence="2" type="ORF">MetMK1DRAFT_00032130</name>
</gene>
<dbReference type="AlphaFoldDB" id="H2C9E2"/>